<gene>
    <name evidence="5" type="ORF">IAR55_006217</name>
</gene>
<feature type="region of interest" description="Disordered" evidence="3">
    <location>
        <begin position="319"/>
        <end position="397"/>
    </location>
</feature>
<name>A0AAW0YUZ3_9TREE</name>
<dbReference type="CDD" id="cd01856">
    <property type="entry name" value="YlqF"/>
    <property type="match status" value="1"/>
</dbReference>
<keyword evidence="1" id="KW-0547">Nucleotide-binding</keyword>
<feature type="domain" description="G" evidence="4">
    <location>
        <begin position="136"/>
        <end position="216"/>
    </location>
</feature>
<feature type="compositionally biased region" description="Basic and acidic residues" evidence="3">
    <location>
        <begin position="358"/>
        <end position="367"/>
    </location>
</feature>
<evidence type="ECO:0000259" key="4">
    <source>
        <dbReference type="Pfam" id="PF01926"/>
    </source>
</evidence>
<dbReference type="Pfam" id="PF01926">
    <property type="entry name" value="MMR_HSR1"/>
    <property type="match status" value="1"/>
</dbReference>
<dbReference type="Gene3D" id="1.10.1580.10">
    <property type="match status" value="1"/>
</dbReference>
<dbReference type="SUPFAM" id="SSF52540">
    <property type="entry name" value="P-loop containing nucleoside triphosphate hydrolases"/>
    <property type="match status" value="1"/>
</dbReference>
<dbReference type="AlphaFoldDB" id="A0AAW0YUZ3"/>
<organism evidence="5 6">
    <name type="scientific">Kwoniella newhampshirensis</name>
    <dbReference type="NCBI Taxonomy" id="1651941"/>
    <lineage>
        <taxon>Eukaryota</taxon>
        <taxon>Fungi</taxon>
        <taxon>Dikarya</taxon>
        <taxon>Basidiomycota</taxon>
        <taxon>Agaricomycotina</taxon>
        <taxon>Tremellomycetes</taxon>
        <taxon>Tremellales</taxon>
        <taxon>Cryptococcaceae</taxon>
        <taxon>Kwoniella</taxon>
    </lineage>
</organism>
<dbReference type="PANTHER" id="PTHR45782:SF4">
    <property type="entry name" value="MITOCHONDRIAL RIBOSOME-ASSOCIATED GTPASE 1"/>
    <property type="match status" value="1"/>
</dbReference>
<protein>
    <recommendedName>
        <fullName evidence="4">G domain-containing protein</fullName>
    </recommendedName>
</protein>
<dbReference type="PANTHER" id="PTHR45782">
    <property type="entry name" value="MITOCHONDRIAL RIBOSOME-ASSOCIATED GTPASE 1"/>
    <property type="match status" value="1"/>
</dbReference>
<dbReference type="EMBL" id="JBCAWK010000012">
    <property type="protein sequence ID" value="KAK8845504.1"/>
    <property type="molecule type" value="Genomic_DNA"/>
</dbReference>
<dbReference type="GO" id="GO:0003924">
    <property type="term" value="F:GTPase activity"/>
    <property type="evidence" value="ECO:0007669"/>
    <property type="project" value="TreeGrafter"/>
</dbReference>
<feature type="compositionally biased region" description="Low complexity" evidence="3">
    <location>
        <begin position="368"/>
        <end position="380"/>
    </location>
</feature>
<evidence type="ECO:0000256" key="1">
    <source>
        <dbReference type="ARBA" id="ARBA00022741"/>
    </source>
</evidence>
<dbReference type="GO" id="GO:0032543">
    <property type="term" value="P:mitochondrial translation"/>
    <property type="evidence" value="ECO:0007669"/>
    <property type="project" value="TreeGrafter"/>
</dbReference>
<dbReference type="Proteomes" id="UP001388673">
    <property type="component" value="Unassembled WGS sequence"/>
</dbReference>
<dbReference type="InterPro" id="IPR027417">
    <property type="entry name" value="P-loop_NTPase"/>
</dbReference>
<dbReference type="Gene3D" id="3.40.50.300">
    <property type="entry name" value="P-loop containing nucleotide triphosphate hydrolases"/>
    <property type="match status" value="1"/>
</dbReference>
<keyword evidence="6" id="KW-1185">Reference proteome</keyword>
<feature type="compositionally biased region" description="Basic and acidic residues" evidence="3">
    <location>
        <begin position="452"/>
        <end position="461"/>
    </location>
</feature>
<evidence type="ECO:0000256" key="3">
    <source>
        <dbReference type="SAM" id="MobiDB-lite"/>
    </source>
</evidence>
<dbReference type="KEGG" id="kne:92183475"/>
<reference evidence="5 6" key="1">
    <citation type="journal article" date="2024" name="bioRxiv">
        <title>Comparative genomics of Cryptococcus and Kwoniella reveals pathogenesis evolution and contrasting karyotype dynamics via intercentromeric recombination or chromosome fusion.</title>
        <authorList>
            <person name="Coelho M.A."/>
            <person name="David-Palma M."/>
            <person name="Shea T."/>
            <person name="Bowers K."/>
            <person name="McGinley-Smith S."/>
            <person name="Mohammad A.W."/>
            <person name="Gnirke A."/>
            <person name="Yurkov A.M."/>
            <person name="Nowrousian M."/>
            <person name="Sun S."/>
            <person name="Cuomo C.A."/>
            <person name="Heitman J."/>
        </authorList>
    </citation>
    <scope>NUCLEOTIDE SEQUENCE [LARGE SCALE GENOMIC DNA]</scope>
    <source>
        <strain evidence="5 6">CBS 13917</strain>
    </source>
</reference>
<accession>A0AAW0YUZ3</accession>
<proteinExistence type="predicted"/>
<dbReference type="GO" id="GO:0005739">
    <property type="term" value="C:mitochondrion"/>
    <property type="evidence" value="ECO:0007669"/>
    <property type="project" value="TreeGrafter"/>
</dbReference>
<feature type="compositionally biased region" description="Polar residues" evidence="3">
    <location>
        <begin position="338"/>
        <end position="355"/>
    </location>
</feature>
<keyword evidence="2" id="KW-0342">GTP-binding</keyword>
<dbReference type="GeneID" id="92183475"/>
<comment type="caution">
    <text evidence="5">The sequence shown here is derived from an EMBL/GenBank/DDBJ whole genome shotgun (WGS) entry which is preliminary data.</text>
</comment>
<dbReference type="InterPro" id="IPR006073">
    <property type="entry name" value="GTP-bd"/>
</dbReference>
<sequence>MPLTVRPAFPYPLRTPSWFAGHMSRSLRELPSLLEDIDLVIEARDARLPLTSINTAFDSLLRKSRGKGKERERVVVYTKRDLAETRFEEPLKKAFLAQTGQRVMFADTRIDRDVREVLRHAVRIAKDNRETIPEMRVLVVGMPNVGKSSLLNALRRVGVRKGKAFRTGAEAGITRKLTGTVRIHEDPSVYVYDTPGVMMPYLGKGEDGAERGLKLALTAGIKESLFEQDAMLDYLLWRMNQRLIMDSDLVEGDPAKHQSYLSRLPLPATFEPTDHLPTLLDALADSLAARKKGGERDYEGVMGWLLRFWREGKLGGWTLDDLEGDGRGKDGQRVGGPLTNTTLINKDGGTSSASDRSPIMKENHDINSESSSPSAASAESNTISTSGPDIPTEPCSADLDSKVYSAVQQFLAQNSISYSSSLDPSRPDLGRSGGGSTPISMNQQKKAQKKQKLSERDDKLRAKGVNVRRRKEVTLGLAKGSRKGEIGRIVRGRR</sequence>
<dbReference type="GO" id="GO:0005525">
    <property type="term" value="F:GTP binding"/>
    <property type="evidence" value="ECO:0007669"/>
    <property type="project" value="UniProtKB-KW"/>
</dbReference>
<evidence type="ECO:0000313" key="6">
    <source>
        <dbReference type="Proteomes" id="UP001388673"/>
    </source>
</evidence>
<dbReference type="InterPro" id="IPR023179">
    <property type="entry name" value="GTP-bd_ortho_bundle_sf"/>
</dbReference>
<evidence type="ECO:0000313" key="5">
    <source>
        <dbReference type="EMBL" id="KAK8845504.1"/>
    </source>
</evidence>
<evidence type="ECO:0000256" key="2">
    <source>
        <dbReference type="ARBA" id="ARBA00023134"/>
    </source>
</evidence>
<dbReference type="RefSeq" id="XP_066800312.1">
    <property type="nucleotide sequence ID" value="XM_066949304.1"/>
</dbReference>
<feature type="region of interest" description="Disordered" evidence="3">
    <location>
        <begin position="418"/>
        <end position="467"/>
    </location>
</feature>